<reference evidence="2" key="1">
    <citation type="journal article" date="2021" name="Nat. Commun.">
        <title>Genetic determinants of endophytism in the Arabidopsis root mycobiome.</title>
        <authorList>
            <person name="Mesny F."/>
            <person name="Miyauchi S."/>
            <person name="Thiergart T."/>
            <person name="Pickel B."/>
            <person name="Atanasova L."/>
            <person name="Karlsson M."/>
            <person name="Huettel B."/>
            <person name="Barry K.W."/>
            <person name="Haridas S."/>
            <person name="Chen C."/>
            <person name="Bauer D."/>
            <person name="Andreopoulos W."/>
            <person name="Pangilinan J."/>
            <person name="LaButti K."/>
            <person name="Riley R."/>
            <person name="Lipzen A."/>
            <person name="Clum A."/>
            <person name="Drula E."/>
            <person name="Henrissat B."/>
            <person name="Kohler A."/>
            <person name="Grigoriev I.V."/>
            <person name="Martin F.M."/>
            <person name="Hacquard S."/>
        </authorList>
    </citation>
    <scope>NUCLEOTIDE SEQUENCE</scope>
    <source>
        <strain evidence="2">MPI-SDFR-AT-0073</strain>
    </source>
</reference>
<feature type="region of interest" description="Disordered" evidence="1">
    <location>
        <begin position="37"/>
        <end position="119"/>
    </location>
</feature>
<dbReference type="CDD" id="cd12148">
    <property type="entry name" value="fungal_TF_MHR"/>
    <property type="match status" value="1"/>
</dbReference>
<gene>
    <name evidence="2" type="ORF">BKA67DRAFT_593188</name>
</gene>
<organism evidence="2 3">
    <name type="scientific">Truncatella angustata</name>
    <dbReference type="NCBI Taxonomy" id="152316"/>
    <lineage>
        <taxon>Eukaryota</taxon>
        <taxon>Fungi</taxon>
        <taxon>Dikarya</taxon>
        <taxon>Ascomycota</taxon>
        <taxon>Pezizomycotina</taxon>
        <taxon>Sordariomycetes</taxon>
        <taxon>Xylariomycetidae</taxon>
        <taxon>Amphisphaeriales</taxon>
        <taxon>Sporocadaceae</taxon>
        <taxon>Truncatella</taxon>
    </lineage>
</organism>
<dbReference type="GO" id="GO:0000981">
    <property type="term" value="F:DNA-binding transcription factor activity, RNA polymerase II-specific"/>
    <property type="evidence" value="ECO:0007669"/>
    <property type="project" value="TreeGrafter"/>
</dbReference>
<dbReference type="GeneID" id="70133809"/>
<evidence type="ECO:0000256" key="1">
    <source>
        <dbReference type="SAM" id="MobiDB-lite"/>
    </source>
</evidence>
<dbReference type="PANTHER" id="PTHR31644">
    <property type="entry name" value="TRANSCRIPTIONAL ACTIVATOR ARO80-RELATED"/>
    <property type="match status" value="1"/>
</dbReference>
<dbReference type="GO" id="GO:0045944">
    <property type="term" value="P:positive regulation of transcription by RNA polymerase II"/>
    <property type="evidence" value="ECO:0007669"/>
    <property type="project" value="TreeGrafter"/>
</dbReference>
<name>A0A9P8ZW20_9PEZI</name>
<keyword evidence="3" id="KW-1185">Reference proteome</keyword>
<evidence type="ECO:0000313" key="3">
    <source>
        <dbReference type="Proteomes" id="UP000758603"/>
    </source>
</evidence>
<dbReference type="AlphaFoldDB" id="A0A9P8ZW20"/>
<dbReference type="InterPro" id="IPR052780">
    <property type="entry name" value="AAA_Catabolism_Regulators"/>
</dbReference>
<dbReference type="EMBL" id="JAGPXC010000005">
    <property type="protein sequence ID" value="KAH6653175.1"/>
    <property type="molecule type" value="Genomic_DNA"/>
</dbReference>
<feature type="compositionally biased region" description="Polar residues" evidence="1">
    <location>
        <begin position="60"/>
        <end position="69"/>
    </location>
</feature>
<dbReference type="RefSeq" id="XP_045957452.1">
    <property type="nucleotide sequence ID" value="XM_046104918.1"/>
</dbReference>
<dbReference type="Proteomes" id="UP000758603">
    <property type="component" value="Unassembled WGS sequence"/>
</dbReference>
<evidence type="ECO:0008006" key="4">
    <source>
        <dbReference type="Google" id="ProtNLM"/>
    </source>
</evidence>
<dbReference type="GO" id="GO:0009074">
    <property type="term" value="P:aromatic amino acid family catabolic process"/>
    <property type="evidence" value="ECO:0007669"/>
    <property type="project" value="TreeGrafter"/>
</dbReference>
<sequence length="779" mass="86885">MDLVMVSHAFTFIDTKHTGLLAICQREFRDCVFTAERQGAGSRQVKTSAPDSGQEPDASKGTSLETQPTCRPRRTSESIRRVSRRDGDTLDLIDKPDSCSDTTRSSQPEQSGSSKGLTNAMMRTVVSNENDALNILFEAAQHEAEIQSDRGSVGRENDDVSQASRMVGIMAEAAVAHQTPNFSTIFSQPNELTTLSSPVPDVVRIWNAYRFVVMGWFSAEEAVTLVDAFFRNMSPLSPVLDEFYADHANHYHLITREPMLCCMILTISSRYHTLPAIGGQSRGHLMHQRLWEYCQNLLLRLMLGQEKSSKAKTRTLGAVEALLLLVEWHPRALHVPPAGDGWDSDLLLTTMNDRDDRDAAVENPSRSRWREDVINPSKRSDQMSWMILGCATSLAIELGLLNVNEDNEDESLGDYGRRLRARRLPLARLLCLFQEHVSLRLDCKPMLPEGMTHAMSSMRASKLGTQKRGEDSNLIMTAWIELAKLERSIADVIFPSSVVTRHLLDTGRYVRMIEHFRPLLSSWKDRYLDKTAPTTPLRDILFVEYQSAKIYTNSLGLQAIVERTIADSEEGAADNQFGMSSIDYNLVQEVLDACLETLKGAIRAADNNHLCFAPVRLFLRITTASVFLLKALGLGVNTSRLTDSLDVLARAITALKLCKPDDLHLGARYAALLNLYVAKLREKFVPATKPPFFATRPGSVIGQSAEGAGQANADWQMDFEPNLQNLDTIPPTTAQVELDESWLSLPLDPSLQPFIPGDSLGFEWLGQNSLDFIWNLDIS</sequence>
<evidence type="ECO:0000313" key="2">
    <source>
        <dbReference type="EMBL" id="KAH6653175.1"/>
    </source>
</evidence>
<dbReference type="PANTHER" id="PTHR31644:SF3">
    <property type="entry name" value="ZN(II)2CYS6 TRANSCRIPTION FACTOR (EUROFUNG)"/>
    <property type="match status" value="1"/>
</dbReference>
<feature type="compositionally biased region" description="Polar residues" evidence="1">
    <location>
        <begin position="99"/>
        <end position="117"/>
    </location>
</feature>
<proteinExistence type="predicted"/>
<dbReference type="OrthoDB" id="2262349at2759"/>
<feature type="compositionally biased region" description="Basic and acidic residues" evidence="1">
    <location>
        <begin position="74"/>
        <end position="98"/>
    </location>
</feature>
<comment type="caution">
    <text evidence="2">The sequence shown here is derived from an EMBL/GenBank/DDBJ whole genome shotgun (WGS) entry which is preliminary data.</text>
</comment>
<protein>
    <recommendedName>
        <fullName evidence="4">C6 transcription factor</fullName>
    </recommendedName>
</protein>
<accession>A0A9P8ZW20</accession>
<dbReference type="GO" id="GO:0005634">
    <property type="term" value="C:nucleus"/>
    <property type="evidence" value="ECO:0007669"/>
    <property type="project" value="TreeGrafter"/>
</dbReference>